<keyword evidence="3" id="KW-1185">Reference proteome</keyword>
<dbReference type="KEGG" id="hcu:MUN79_08375"/>
<evidence type="ECO:0000256" key="1">
    <source>
        <dbReference type="SAM" id="MobiDB-lite"/>
    </source>
</evidence>
<protein>
    <submittedName>
        <fullName evidence="2">Uncharacterized protein</fullName>
    </submittedName>
</protein>
<dbReference type="AlphaFoldDB" id="A0A8T9QGG3"/>
<feature type="region of interest" description="Disordered" evidence="1">
    <location>
        <begin position="87"/>
        <end position="117"/>
    </location>
</feature>
<dbReference type="Gene3D" id="2.40.160.50">
    <property type="entry name" value="membrane protein fhac: a member of the omp85/tpsb transporter family"/>
    <property type="match status" value="1"/>
</dbReference>
<organism evidence="2 3">
    <name type="scientific">Hymenobacter cellulosilyticus</name>
    <dbReference type="NCBI Taxonomy" id="2932248"/>
    <lineage>
        <taxon>Bacteria</taxon>
        <taxon>Pseudomonadati</taxon>
        <taxon>Bacteroidota</taxon>
        <taxon>Cytophagia</taxon>
        <taxon>Cytophagales</taxon>
        <taxon>Hymenobacteraceae</taxon>
        <taxon>Hymenobacter</taxon>
    </lineage>
</organism>
<dbReference type="Proteomes" id="UP000831796">
    <property type="component" value="Chromosome"/>
</dbReference>
<name>A0A8T9QGG3_9BACT</name>
<feature type="compositionally biased region" description="Polar residues" evidence="1">
    <location>
        <begin position="89"/>
        <end position="101"/>
    </location>
</feature>
<dbReference type="EMBL" id="CP095046">
    <property type="protein sequence ID" value="UOQ73903.1"/>
    <property type="molecule type" value="Genomic_DNA"/>
</dbReference>
<accession>A0A8T9QGG3</accession>
<sequence length="117" mass="13299">MDNWLNARYDDPRLTPTNALLSDPTQVFYQQFVTNLRGFDYSKRNGPRYVLFNSEFRVPIIQYLTRKPIYSGFFRNLQLTAFGDAGSAYSGSNPSTRTTRLTPRCAGATATASRLRS</sequence>
<dbReference type="RefSeq" id="WP_244677250.1">
    <property type="nucleotide sequence ID" value="NZ_CP095046.1"/>
</dbReference>
<proteinExistence type="predicted"/>
<gene>
    <name evidence="2" type="ORF">MUN79_08375</name>
</gene>
<evidence type="ECO:0000313" key="3">
    <source>
        <dbReference type="Proteomes" id="UP000831796"/>
    </source>
</evidence>
<reference evidence="2" key="1">
    <citation type="submission" date="2022-04" db="EMBL/GenBank/DDBJ databases">
        <title>Hymenobacter sp. isolated from the air.</title>
        <authorList>
            <person name="Won M."/>
            <person name="Lee C.-M."/>
            <person name="Woen H.-Y."/>
            <person name="Kwon S.-W."/>
        </authorList>
    </citation>
    <scope>NUCLEOTIDE SEQUENCE</scope>
    <source>
        <strain evidence="2">5116S-3</strain>
    </source>
</reference>
<evidence type="ECO:0000313" key="2">
    <source>
        <dbReference type="EMBL" id="UOQ73903.1"/>
    </source>
</evidence>